<dbReference type="GO" id="GO:0016779">
    <property type="term" value="F:nucleotidyltransferase activity"/>
    <property type="evidence" value="ECO:0007669"/>
    <property type="project" value="UniProtKB-KW"/>
</dbReference>
<name>A0ABV6C9G4_9GAMM</name>
<proteinExistence type="predicted"/>
<keyword evidence="1" id="KW-0808">Transferase</keyword>
<dbReference type="EMBL" id="JBHLXE010000070">
    <property type="protein sequence ID" value="MFC0179613.1"/>
    <property type="molecule type" value="Genomic_DNA"/>
</dbReference>
<evidence type="ECO:0000313" key="2">
    <source>
        <dbReference type="Proteomes" id="UP001589758"/>
    </source>
</evidence>
<reference evidence="1 2" key="1">
    <citation type="submission" date="2024-09" db="EMBL/GenBank/DDBJ databases">
        <authorList>
            <person name="Sun Q."/>
            <person name="Mori K."/>
        </authorList>
    </citation>
    <scope>NUCLEOTIDE SEQUENCE [LARGE SCALE GENOMIC DNA]</scope>
    <source>
        <strain evidence="1 2">CCM 8545</strain>
    </source>
</reference>
<dbReference type="Pfam" id="PF02348">
    <property type="entry name" value="CTP_transf_3"/>
    <property type="match status" value="1"/>
</dbReference>
<dbReference type="SUPFAM" id="SSF53448">
    <property type="entry name" value="Nucleotide-diphospho-sugar transferases"/>
    <property type="match status" value="1"/>
</dbReference>
<dbReference type="Proteomes" id="UP001589758">
    <property type="component" value="Unassembled WGS sequence"/>
</dbReference>
<protein>
    <submittedName>
        <fullName evidence="1">Cytidylyltransferase domain-containing protein</fullName>
    </submittedName>
</protein>
<gene>
    <name evidence="1" type="ORF">ACFFIT_05870</name>
</gene>
<evidence type="ECO:0000313" key="1">
    <source>
        <dbReference type="EMBL" id="MFC0179613.1"/>
    </source>
</evidence>
<dbReference type="RefSeq" id="WP_385876717.1">
    <property type="nucleotide sequence ID" value="NZ_JBHLXE010000070.1"/>
</dbReference>
<sequence length="228" mass="26599">MEVLAFLPCRKGSERIVNKNTKKFLEFEHGLLEIKINQLLSAKYIKNILISTNDELIIEYIKKINSTRILLDKRTNSLSSSKTSTDELIKYAGSLFNDGHILWTHVTSPFINASRYDEIICTYFKALTEGYDSLMTTTPIRSFLWDRNGPINYMRNIEKWPRTQTLKTIHEINSGVFLSNLSNYRNHSDRIGLKPYLYEIDKITGHDIDWEEDFYLAEMILKSKMATL</sequence>
<organism evidence="1 2">
    <name type="scientific">Thorsellia kenyensis</name>
    <dbReference type="NCBI Taxonomy" id="1549888"/>
    <lineage>
        <taxon>Bacteria</taxon>
        <taxon>Pseudomonadati</taxon>
        <taxon>Pseudomonadota</taxon>
        <taxon>Gammaproteobacteria</taxon>
        <taxon>Enterobacterales</taxon>
        <taxon>Thorselliaceae</taxon>
        <taxon>Thorsellia</taxon>
    </lineage>
</organism>
<accession>A0ABV6C9G4</accession>
<dbReference type="PANTHER" id="PTHR21485">
    <property type="entry name" value="HAD SUPERFAMILY MEMBERS CMAS AND KDSC"/>
    <property type="match status" value="1"/>
</dbReference>
<dbReference type="Gene3D" id="3.90.550.10">
    <property type="entry name" value="Spore Coat Polysaccharide Biosynthesis Protein SpsA, Chain A"/>
    <property type="match status" value="1"/>
</dbReference>
<dbReference type="InterPro" id="IPR003329">
    <property type="entry name" value="Cytidylyl_trans"/>
</dbReference>
<dbReference type="InterPro" id="IPR050793">
    <property type="entry name" value="CMP-NeuNAc_synthase"/>
</dbReference>
<keyword evidence="1" id="KW-0548">Nucleotidyltransferase</keyword>
<comment type="caution">
    <text evidence="1">The sequence shown here is derived from an EMBL/GenBank/DDBJ whole genome shotgun (WGS) entry which is preliminary data.</text>
</comment>
<dbReference type="InterPro" id="IPR029044">
    <property type="entry name" value="Nucleotide-diphossugar_trans"/>
</dbReference>
<dbReference type="CDD" id="cd02513">
    <property type="entry name" value="CMP-NeuAc_Synthase"/>
    <property type="match status" value="1"/>
</dbReference>
<dbReference type="PANTHER" id="PTHR21485:SF6">
    <property type="entry name" value="N-ACYLNEURAMINATE CYTIDYLYLTRANSFERASE-RELATED"/>
    <property type="match status" value="1"/>
</dbReference>
<keyword evidence="2" id="KW-1185">Reference proteome</keyword>